<evidence type="ECO:0000313" key="7">
    <source>
        <dbReference type="EMBL" id="PIV46606.1"/>
    </source>
</evidence>
<evidence type="ECO:0000256" key="3">
    <source>
        <dbReference type="ARBA" id="ARBA00022630"/>
    </source>
</evidence>
<protein>
    <submittedName>
        <fullName evidence="8">Flavodoxin</fullName>
    </submittedName>
</protein>
<comment type="caution">
    <text evidence="8">The sequence shown here is derived from an EMBL/GenBank/DDBJ whole genome shotgun (WGS) entry which is preliminary data.</text>
</comment>
<dbReference type="InterPro" id="IPR029039">
    <property type="entry name" value="Flavoprotein-like_sf"/>
</dbReference>
<dbReference type="EMBL" id="PFSX01000063">
    <property type="protein sequence ID" value="PJC01110.1"/>
    <property type="molecule type" value="Genomic_DNA"/>
</dbReference>
<dbReference type="PROSITE" id="PS00201">
    <property type="entry name" value="FLAVODOXIN"/>
    <property type="match status" value="1"/>
</dbReference>
<gene>
    <name evidence="8" type="ORF">CO072_02325</name>
    <name evidence="7" type="ORF">COS22_00525</name>
</gene>
<dbReference type="SUPFAM" id="SSF52218">
    <property type="entry name" value="Flavoproteins"/>
    <property type="match status" value="1"/>
</dbReference>
<evidence type="ECO:0000256" key="4">
    <source>
        <dbReference type="ARBA" id="ARBA00022643"/>
    </source>
</evidence>
<sequence>MATVSIIYWSGTGNTEIMAEAIKEGVESTGIDVSIKLVDIATIDDVKDAKAVILGSPAMGDEVLADEMEDFVSQMEKEGIKNKIAGAFGSHGWGSGQWMRDFVKQLKKNGFNVIGGGLTIHLTPGDEEKEQCRNYGKQIAEKVK</sequence>
<dbReference type="NCBIfam" id="TIGR01753">
    <property type="entry name" value="flav_short"/>
    <property type="match status" value="1"/>
</dbReference>
<reference evidence="8" key="2">
    <citation type="submission" date="2017-09" db="EMBL/GenBank/DDBJ databases">
        <title>Depth-based differentiation of microbial function through sediment-hosted aquifers and enrichment of novel symbionts in the deep terrestrial subsurface.</title>
        <authorList>
            <person name="Probst A.J."/>
            <person name="Ladd B."/>
            <person name="Jarett J.K."/>
            <person name="Geller-Mcgrath D.E."/>
            <person name="Sieber C.M."/>
            <person name="Emerson J.B."/>
            <person name="Anantharaman K."/>
            <person name="Thomas B.C."/>
            <person name="Malmstrom R."/>
            <person name="Stieglmeier M."/>
            <person name="Klingl A."/>
            <person name="Woyke T."/>
            <person name="Ryan C.M."/>
            <person name="Banfield J.F."/>
        </authorList>
    </citation>
    <scope>NUCLEOTIDE SEQUENCE [LARGE SCALE GENOMIC DNA]</scope>
    <source>
        <strain evidence="7">CG02_land_8_20_14_3_00_31_209</strain>
        <strain evidence="8">CG_4_9_14_0_8_um_filter_31_21</strain>
    </source>
</reference>
<evidence type="ECO:0000256" key="1">
    <source>
        <dbReference type="ARBA" id="ARBA00001917"/>
    </source>
</evidence>
<proteinExistence type="predicted"/>
<organism evidence="8 10">
    <name type="scientific">Huberarchaeum crystalense</name>
    <dbReference type="NCBI Taxonomy" id="2014257"/>
    <lineage>
        <taxon>Archaea</taxon>
        <taxon>Candidatus Huberarchaeota</taxon>
        <taxon>Candidatus Huberarchaeia</taxon>
        <taxon>Candidatus Huberarchaeales</taxon>
        <taxon>Candidatus Huberarchaeaceae</taxon>
        <taxon>Candidatus Huberarchaeum</taxon>
    </lineage>
</organism>
<keyword evidence="3" id="KW-0285">Flavoprotein</keyword>
<evidence type="ECO:0000256" key="5">
    <source>
        <dbReference type="ARBA" id="ARBA00022982"/>
    </source>
</evidence>
<keyword evidence="4" id="KW-0288">FMN</keyword>
<evidence type="ECO:0000259" key="6">
    <source>
        <dbReference type="PROSITE" id="PS50902"/>
    </source>
</evidence>
<dbReference type="PANTHER" id="PTHR43717:SF1">
    <property type="entry name" value="ANAEROBIC NITRIC OXIDE REDUCTASE FLAVORUBREDOXIN"/>
    <property type="match status" value="1"/>
</dbReference>
<dbReference type="Pfam" id="PF00258">
    <property type="entry name" value="Flavodoxin_1"/>
    <property type="match status" value="1"/>
</dbReference>
<dbReference type="Proteomes" id="UP000230477">
    <property type="component" value="Unassembled WGS sequence"/>
</dbReference>
<comment type="cofactor">
    <cofactor evidence="1">
        <name>FMN</name>
        <dbReference type="ChEBI" id="CHEBI:58210"/>
    </cofactor>
</comment>
<dbReference type="InterPro" id="IPR001226">
    <property type="entry name" value="Flavodoxin_CS"/>
</dbReference>
<name>A0A2H9RCM6_HUBC1</name>
<dbReference type="PANTHER" id="PTHR43717">
    <property type="entry name" value="ANAEROBIC NITRIC OXIDE REDUCTASE FLAVORUBREDOXIN"/>
    <property type="match status" value="1"/>
</dbReference>
<dbReference type="EMBL" id="PETW01000009">
    <property type="protein sequence ID" value="PIV46606.1"/>
    <property type="molecule type" value="Genomic_DNA"/>
</dbReference>
<feature type="domain" description="Flavodoxin-like" evidence="6">
    <location>
        <begin position="4"/>
        <end position="140"/>
    </location>
</feature>
<keyword evidence="5" id="KW-0249">Electron transport</keyword>
<evidence type="ECO:0000313" key="9">
    <source>
        <dbReference type="Proteomes" id="UP000230477"/>
    </source>
</evidence>
<dbReference type="InterPro" id="IPR008254">
    <property type="entry name" value="Flavodoxin/NO_synth"/>
</dbReference>
<dbReference type="Gene3D" id="3.40.50.360">
    <property type="match status" value="1"/>
</dbReference>
<dbReference type="AlphaFoldDB" id="A0A2H9RCM6"/>
<evidence type="ECO:0000313" key="8">
    <source>
        <dbReference type="EMBL" id="PJC01110.1"/>
    </source>
</evidence>
<evidence type="ECO:0000256" key="2">
    <source>
        <dbReference type="ARBA" id="ARBA00022448"/>
    </source>
</evidence>
<dbReference type="GO" id="GO:0009055">
    <property type="term" value="F:electron transfer activity"/>
    <property type="evidence" value="ECO:0007669"/>
    <property type="project" value="InterPro"/>
</dbReference>
<dbReference type="GO" id="GO:0010181">
    <property type="term" value="F:FMN binding"/>
    <property type="evidence" value="ECO:0007669"/>
    <property type="project" value="InterPro"/>
</dbReference>
<evidence type="ECO:0000313" key="10">
    <source>
        <dbReference type="Proteomes" id="UP000231232"/>
    </source>
</evidence>
<keyword evidence="2" id="KW-0813">Transport</keyword>
<dbReference type="PROSITE" id="PS50902">
    <property type="entry name" value="FLAVODOXIN_LIKE"/>
    <property type="match status" value="1"/>
</dbReference>
<dbReference type="Proteomes" id="UP000231232">
    <property type="component" value="Unassembled WGS sequence"/>
</dbReference>
<accession>A0A2H9RCM6</accession>
<accession>A0A2H9M8H0</accession>
<reference evidence="9 10" key="1">
    <citation type="submission" date="2017-09" db="EMBL/GenBank/DDBJ databases">
        <title>Depth-based differentiation of microbial function through sediment-hosted aquifers and enrichment of novel symbionts in the deep terrestrial subsurface.</title>
        <authorList>
            <person name="Probst A.J."/>
            <person name="Ladd B."/>
            <person name="Jarett J.K."/>
            <person name="Geller-Mcgrath D.E."/>
            <person name="Sieber C.M.K."/>
            <person name="Emerson J.B."/>
            <person name="Anantharaman K."/>
            <person name="Thomas B.C."/>
            <person name="Malmstrom R."/>
            <person name="Stieglmeier M."/>
            <person name="Klingl A."/>
            <person name="Woyke T."/>
            <person name="Ryan C.M."/>
            <person name="Banfield J.F."/>
        </authorList>
    </citation>
    <scope>NUCLEOTIDE SEQUENCE [LARGE SCALE GENOMIC DNA]</scope>
</reference>
<dbReference type="InterPro" id="IPR010087">
    <property type="entry name" value="Flav_short"/>
</dbReference>